<evidence type="ECO:0000313" key="2">
    <source>
        <dbReference type="EMBL" id="BAD44844.1"/>
    </source>
</evidence>
<dbReference type="AlphaFoldDB" id="Q657Z4"/>
<accession>Q657Z4</accession>
<evidence type="ECO:0000256" key="1">
    <source>
        <dbReference type="SAM" id="MobiDB-lite"/>
    </source>
</evidence>
<protein>
    <submittedName>
        <fullName evidence="2">Uncharacterized protein</fullName>
    </submittedName>
</protein>
<reference evidence="2" key="1">
    <citation type="journal article" date="2002" name="Nature">
        <title>The genome sequence and structure of rice chromosome 1.</title>
        <authorList>
            <person name="Sasaki T."/>
            <person name="Matsumoto T."/>
            <person name="Yamamoto K."/>
            <person name="Sakata K."/>
            <person name="Baba T."/>
            <person name="Katayose Y."/>
            <person name="Wu J."/>
            <person name="Niimura Y."/>
            <person name="Cheng Z."/>
            <person name="Nagamura Y."/>
            <person name="Antonio B.A."/>
            <person name="Kanamori H."/>
            <person name="Hosokawa S."/>
            <person name="Masukawa M."/>
            <person name="Arikawa K."/>
            <person name="Chiden Y."/>
            <person name="Hayashi M."/>
            <person name="Okamoto M."/>
            <person name="Ando T."/>
            <person name="Aoki H."/>
            <person name="Arita K."/>
            <person name="Hamada M."/>
            <person name="Harada C."/>
            <person name="Hijishita S."/>
            <person name="Honda M."/>
            <person name="Ichikawa Y."/>
            <person name="Idonuma A."/>
            <person name="Iijima M."/>
            <person name="Ikeda M."/>
            <person name="Ikeno M."/>
            <person name="Itoh S."/>
            <person name="Itoh T."/>
            <person name="Itoh Y."/>
            <person name="Itoh Y."/>
            <person name="Iwabuchi A."/>
            <person name="Kamiya K."/>
            <person name="Karasawa W."/>
            <person name="Katagiri S."/>
            <person name="Kikuta A."/>
            <person name="Kobayashi N."/>
            <person name="Kono I."/>
            <person name="Machita K."/>
            <person name="Maehara T."/>
            <person name="Mizuno H."/>
            <person name="Mizubayashi T."/>
            <person name="Mukai Y."/>
            <person name="Nagasaki H."/>
            <person name="Nakashima M."/>
            <person name="Nakama Y."/>
            <person name="Nakamichi Y."/>
            <person name="Nakamura M."/>
            <person name="Namiki N."/>
            <person name="Negishi M."/>
            <person name="Ohta I."/>
            <person name="Ono N."/>
            <person name="Saji S."/>
            <person name="Sakai K."/>
            <person name="Shibata M."/>
            <person name="Shimokawa T."/>
            <person name="Shomura A."/>
            <person name="Song J."/>
            <person name="Takazaki Y."/>
            <person name="Terasawa K."/>
            <person name="Tsuji K."/>
            <person name="Waki K."/>
            <person name="Yamagata H."/>
            <person name="Yamane H."/>
            <person name="Yoshiki S."/>
            <person name="Yoshihara R."/>
            <person name="Yukawa K."/>
            <person name="Zhong H."/>
            <person name="Iwama H."/>
            <person name="Endo T."/>
            <person name="Ito H."/>
            <person name="Hahn J.H."/>
            <person name="Kim H.I."/>
            <person name="Eun M.Y."/>
            <person name="Yano M."/>
            <person name="Jiang J."/>
            <person name="Gojobori T."/>
        </authorList>
    </citation>
    <scope>NUCLEOTIDE SEQUENCE</scope>
</reference>
<gene>
    <name evidence="2" type="ORF">P0436E04.33</name>
</gene>
<organism evidence="2">
    <name type="scientific">Oryza sativa subsp. japonica</name>
    <name type="common">Rice</name>
    <dbReference type="NCBI Taxonomy" id="39947"/>
    <lineage>
        <taxon>Eukaryota</taxon>
        <taxon>Viridiplantae</taxon>
        <taxon>Streptophyta</taxon>
        <taxon>Embryophyta</taxon>
        <taxon>Tracheophyta</taxon>
        <taxon>Spermatophyta</taxon>
        <taxon>Magnoliopsida</taxon>
        <taxon>Liliopsida</taxon>
        <taxon>Poales</taxon>
        <taxon>Poaceae</taxon>
        <taxon>BOP clade</taxon>
        <taxon>Oryzoideae</taxon>
        <taxon>Oryzeae</taxon>
        <taxon>Oryzinae</taxon>
        <taxon>Oryza</taxon>
        <taxon>Oryza sativa</taxon>
    </lineage>
</organism>
<name>Q657Z4_ORYSJ</name>
<feature type="region of interest" description="Disordered" evidence="1">
    <location>
        <begin position="1"/>
        <end position="39"/>
    </location>
</feature>
<dbReference type="Proteomes" id="UP000817658">
    <property type="component" value="Chromosome 1"/>
</dbReference>
<feature type="compositionally biased region" description="Low complexity" evidence="1">
    <location>
        <begin position="20"/>
        <end position="39"/>
    </location>
</feature>
<sequence>MGINTRGDFLESPSQTKGISSSKASPTASSPPATSSKAAGAPRRCLLVADLAARLRAARALPDPLVAAAELKPLLVDPEGSGSSQDEPVAVIGVWARFMSKGGCAVRRCSITSFSLSTLTNSLVVGVRHAIVCFTLHAAAVRARGQEGRHRNVRRRRLILRRAKDVEASAGAAASTVIVVTAVSGAGKPSLWGAGESGGAAPSSPAGGHQGEGQRMAAIGDKGDDRWEGARRALWSTGERVQERDGRRPLFAISAAAVVAREIKGGEMGRERKQKRMGRHVGPTWAPPFFY</sequence>
<proteinExistence type="predicted"/>
<dbReference type="EMBL" id="AP002818">
    <property type="protein sequence ID" value="BAD44844.1"/>
    <property type="molecule type" value="Genomic_DNA"/>
</dbReference>
<feature type="region of interest" description="Disordered" evidence="1">
    <location>
        <begin position="193"/>
        <end position="223"/>
    </location>
</feature>